<evidence type="ECO:0000313" key="2">
    <source>
        <dbReference type="EMBL" id="KFN90861.1"/>
    </source>
</evidence>
<gene>
    <name evidence="2" type="ORF">TMU3MR103_1286</name>
</gene>
<dbReference type="AlphaFoldDB" id="A0A091BZ56"/>
<protein>
    <recommendedName>
        <fullName evidence="4">TPR repeat-containing protein</fullName>
    </recommendedName>
</protein>
<keyword evidence="1" id="KW-0175">Coiled coil</keyword>
<accession>A0A091BZ56</accession>
<name>A0A091BZ56_9ENTE</name>
<evidence type="ECO:0000256" key="1">
    <source>
        <dbReference type="SAM" id="Coils"/>
    </source>
</evidence>
<dbReference type="EMBL" id="JPVT01000127">
    <property type="protein sequence ID" value="KFN90861.1"/>
    <property type="molecule type" value="Genomic_DNA"/>
</dbReference>
<evidence type="ECO:0008006" key="4">
    <source>
        <dbReference type="Google" id="ProtNLM"/>
    </source>
</evidence>
<evidence type="ECO:0000313" key="3">
    <source>
        <dbReference type="Proteomes" id="UP000029381"/>
    </source>
</evidence>
<dbReference type="RefSeq" id="WP_028789418.1">
    <property type="nucleotide sequence ID" value="NZ_JPVT01000127.1"/>
</dbReference>
<keyword evidence="3" id="KW-1185">Reference proteome</keyword>
<feature type="coiled-coil region" evidence="1">
    <location>
        <begin position="103"/>
        <end position="137"/>
    </location>
</feature>
<reference evidence="2 3" key="1">
    <citation type="submission" date="2014-08" db="EMBL/GenBank/DDBJ databases">
        <title>Genome sequence of Tetragenococcus muriaticus.</title>
        <authorList>
            <person name="Chuea-nongthon C."/>
            <person name="Rodtong S."/>
            <person name="Yongsawatdigul J."/>
            <person name="Steele J.L."/>
            <person name="Liu X.-y."/>
            <person name="Speers J."/>
            <person name="Glasner J.D."/>
            <person name="Neeno-Eckwall E.C."/>
        </authorList>
    </citation>
    <scope>NUCLEOTIDE SEQUENCE [LARGE SCALE GENOMIC DNA]</scope>
    <source>
        <strain evidence="2 3">3MR10-3</strain>
    </source>
</reference>
<dbReference type="Proteomes" id="UP000029381">
    <property type="component" value="Unassembled WGS sequence"/>
</dbReference>
<comment type="caution">
    <text evidence="2">The sequence shown here is derived from an EMBL/GenBank/DDBJ whole genome shotgun (WGS) entry which is preliminary data.</text>
</comment>
<proteinExistence type="predicted"/>
<sequence length="312" mass="36225">MADIINFPEENKRLLENGNKKLQAQDFLAAKNDFNQLYQQSPTFFYAKKLVTALRNLGDYSVALQLADDHFTAFMNDTESFIEYFHLLLLDAQFLAAHKLLHYSSHTEKSAELKDELAQLEKTQALLSADVKIAKKKQLARLDKIKKPIPPQEWQTLVKEITLDDFLSICQVYLPESQNPFIPPKLIEELVQAGAIGEVAVDHKNIHLDDLPLPEEAEVLQRTLTIVDEEVQDYPQINTLIIPEIKAHFAFMYPFLPEVDQAEDWAESYILEYKAMFGEEVSDKQWDYYQNIQEKKQEIRHTYQKVGEVHRN</sequence>
<organism evidence="2 3">
    <name type="scientific">Tetragenococcus muriaticus 3MR10-3</name>
    <dbReference type="NCBI Taxonomy" id="1302648"/>
    <lineage>
        <taxon>Bacteria</taxon>
        <taxon>Bacillati</taxon>
        <taxon>Bacillota</taxon>
        <taxon>Bacilli</taxon>
        <taxon>Lactobacillales</taxon>
        <taxon>Enterococcaceae</taxon>
        <taxon>Tetragenococcus</taxon>
    </lineage>
</organism>
<dbReference type="PATRIC" id="fig|1302648.3.peg.1253"/>